<dbReference type="GO" id="GO:0005783">
    <property type="term" value="C:endoplasmic reticulum"/>
    <property type="evidence" value="ECO:0000318"/>
    <property type="project" value="GO_Central"/>
</dbReference>
<sequence length="331" mass="35473">MDIVTIFALVTLTTVFLLAAGVLITLCWRRKKQRDALARAESTFVYSKPREEKVANLIELAPILNTELGKCEWVESGAGSAPFDEVIAILRLTTEVVKILSDVSISRAASKIYEVIAQAMFRVDTHFHELLEFTPSEESDIRVVEARALTLTTTVWSLNAAFTLHGFEQAKEVEDKVIAMYEHVDKLRQMIPGYEGRPGGGERREGGGGGGEGRGREEEEGDSQVTDETVVDATSGDAIISHEALPAASAAAAAAPTTVQQKVDVHVNPEPEDDAAETAAPAAVPSSTTQQTPPTSNGSPVAAIPDPPIVSPTPRDTVDDTERDPLLSSDS</sequence>
<evidence type="ECO:0000256" key="5">
    <source>
        <dbReference type="ARBA" id="ARBA00014380"/>
    </source>
</evidence>
<protein>
    <recommendedName>
        <fullName evidence="5">Transmembrane protein 98</fullName>
    </recommendedName>
</protein>
<evidence type="ECO:0000256" key="7">
    <source>
        <dbReference type="ARBA" id="ARBA00022525"/>
    </source>
</evidence>
<evidence type="ECO:0000256" key="8">
    <source>
        <dbReference type="ARBA" id="ARBA00022692"/>
    </source>
</evidence>
<evidence type="ECO:0000256" key="11">
    <source>
        <dbReference type="ARBA" id="ARBA00023136"/>
    </source>
</evidence>
<dbReference type="Proteomes" id="UP000005239">
    <property type="component" value="Unassembled WGS sequence"/>
</dbReference>
<evidence type="ECO:0000256" key="1">
    <source>
        <dbReference type="ARBA" id="ARBA00004401"/>
    </source>
</evidence>
<evidence type="ECO:0000313" key="15">
    <source>
        <dbReference type="Proteomes" id="UP000005239"/>
    </source>
</evidence>
<proteinExistence type="inferred from homology"/>
<evidence type="ECO:0000256" key="3">
    <source>
        <dbReference type="ARBA" id="ARBA00004648"/>
    </source>
</evidence>
<dbReference type="GO" id="GO:0005576">
    <property type="term" value="C:extracellular region"/>
    <property type="evidence" value="ECO:0007669"/>
    <property type="project" value="UniProtKB-SubCell"/>
</dbReference>
<dbReference type="PANTHER" id="PTHR32510">
    <property type="entry name" value="TRANSMEMBRANE PROTEIN 98"/>
    <property type="match status" value="1"/>
</dbReference>
<reference evidence="15" key="1">
    <citation type="journal article" date="2008" name="Nat. Genet.">
        <title>The Pristionchus pacificus genome provides a unique perspective on nematode lifestyle and parasitism.</title>
        <authorList>
            <person name="Dieterich C."/>
            <person name="Clifton S.W."/>
            <person name="Schuster L.N."/>
            <person name="Chinwalla A."/>
            <person name="Delehaunty K."/>
            <person name="Dinkelacker I."/>
            <person name="Fulton L."/>
            <person name="Fulton R."/>
            <person name="Godfrey J."/>
            <person name="Minx P."/>
            <person name="Mitreva M."/>
            <person name="Roeseler W."/>
            <person name="Tian H."/>
            <person name="Witte H."/>
            <person name="Yang S.P."/>
            <person name="Wilson R.K."/>
            <person name="Sommer R.J."/>
        </authorList>
    </citation>
    <scope>NUCLEOTIDE SEQUENCE [LARGE SCALE GENOMIC DNA]</scope>
    <source>
        <strain evidence="15">PS312</strain>
    </source>
</reference>
<evidence type="ECO:0000256" key="4">
    <source>
        <dbReference type="ARBA" id="ARBA00011024"/>
    </source>
</evidence>
<accession>A0A2A6BLC2</accession>
<dbReference type="GO" id="GO:0005789">
    <property type="term" value="C:endoplasmic reticulum membrane"/>
    <property type="evidence" value="ECO:0007669"/>
    <property type="project" value="UniProtKB-SubCell"/>
</dbReference>
<feature type="region of interest" description="Disordered" evidence="12">
    <location>
        <begin position="191"/>
        <end position="227"/>
    </location>
</feature>
<feature type="transmembrane region" description="Helical" evidence="13">
    <location>
        <begin position="6"/>
        <end position="28"/>
    </location>
</feature>
<evidence type="ECO:0000256" key="13">
    <source>
        <dbReference type="SAM" id="Phobius"/>
    </source>
</evidence>
<dbReference type="EnsemblMetazoa" id="PPA30708.1">
    <property type="protein sequence ID" value="PPA30708.1"/>
    <property type="gene ID" value="WBGene00203574"/>
</dbReference>
<keyword evidence="11 13" id="KW-0472">Membrane</keyword>
<evidence type="ECO:0000256" key="9">
    <source>
        <dbReference type="ARBA" id="ARBA00022824"/>
    </source>
</evidence>
<feature type="compositionally biased region" description="Basic and acidic residues" evidence="12">
    <location>
        <begin position="316"/>
        <end position="325"/>
    </location>
</feature>
<name>A0A2A6BLC2_PRIPA</name>
<feature type="region of interest" description="Disordered" evidence="12">
    <location>
        <begin position="269"/>
        <end position="331"/>
    </location>
</feature>
<keyword evidence="10 13" id="KW-1133">Transmembrane helix</keyword>
<comment type="similarity">
    <text evidence="4">Belongs to the TMEM98 family.</text>
</comment>
<keyword evidence="6" id="KW-1003">Cell membrane</keyword>
<dbReference type="PANTHER" id="PTHR32510:SF3">
    <property type="entry name" value="TRANSMEMBRANE PROTEIN 98"/>
    <property type="match status" value="1"/>
</dbReference>
<evidence type="ECO:0000256" key="2">
    <source>
        <dbReference type="ARBA" id="ARBA00004550"/>
    </source>
</evidence>
<feature type="compositionally biased region" description="Low complexity" evidence="12">
    <location>
        <begin position="277"/>
        <end position="300"/>
    </location>
</feature>
<evidence type="ECO:0000313" key="14">
    <source>
        <dbReference type="EnsemblMetazoa" id="PPA30708.1"/>
    </source>
</evidence>
<keyword evidence="9" id="KW-0256">Endoplasmic reticulum</keyword>
<comment type="subcellular location">
    <subcellularLocation>
        <location evidence="1">Cell membrane</location>
        <topology evidence="1">Single-pass type II membrane protein</topology>
    </subcellularLocation>
    <subcellularLocation>
        <location evidence="3">Endoplasmic reticulum membrane</location>
        <topology evidence="3">Single-pass type II membrane protein</topology>
    </subcellularLocation>
    <subcellularLocation>
        <location evidence="2">Secreted</location>
        <location evidence="2">Extracellular exosome</location>
    </subcellularLocation>
</comment>
<dbReference type="AlphaFoldDB" id="A0A2A6BLC2"/>
<organism evidence="14 15">
    <name type="scientific">Pristionchus pacificus</name>
    <name type="common">Parasitic nematode worm</name>
    <dbReference type="NCBI Taxonomy" id="54126"/>
    <lineage>
        <taxon>Eukaryota</taxon>
        <taxon>Metazoa</taxon>
        <taxon>Ecdysozoa</taxon>
        <taxon>Nematoda</taxon>
        <taxon>Chromadorea</taxon>
        <taxon>Rhabditida</taxon>
        <taxon>Rhabditina</taxon>
        <taxon>Diplogasteromorpha</taxon>
        <taxon>Diplogasteroidea</taxon>
        <taxon>Neodiplogasteridae</taxon>
        <taxon>Pristionchus</taxon>
    </lineage>
</organism>
<evidence type="ECO:0000256" key="6">
    <source>
        <dbReference type="ARBA" id="ARBA00022475"/>
    </source>
</evidence>
<reference evidence="14" key="2">
    <citation type="submission" date="2022-06" db="UniProtKB">
        <authorList>
            <consortium name="EnsemblMetazoa"/>
        </authorList>
    </citation>
    <scope>IDENTIFICATION</scope>
    <source>
        <strain evidence="14">PS312</strain>
    </source>
</reference>
<dbReference type="GO" id="GO:0005886">
    <property type="term" value="C:plasma membrane"/>
    <property type="evidence" value="ECO:0007669"/>
    <property type="project" value="UniProtKB-SubCell"/>
</dbReference>
<evidence type="ECO:0000256" key="12">
    <source>
        <dbReference type="SAM" id="MobiDB-lite"/>
    </source>
</evidence>
<keyword evidence="7" id="KW-0964">Secreted</keyword>
<evidence type="ECO:0000256" key="10">
    <source>
        <dbReference type="ARBA" id="ARBA00022989"/>
    </source>
</evidence>
<gene>
    <name evidence="14" type="primary">WBGene00203574</name>
</gene>
<dbReference type="OrthoDB" id="5978425at2759"/>
<accession>A0A8R1YNY6</accession>
<keyword evidence="8 13" id="KW-0812">Transmembrane</keyword>
<dbReference type="InterPro" id="IPR029668">
    <property type="entry name" value="TMEM98"/>
</dbReference>
<keyword evidence="15" id="KW-1185">Reference proteome</keyword>